<name>A0AA48HGM4_9RHOB</name>
<dbReference type="Gene3D" id="3.40.367.20">
    <property type="match status" value="1"/>
</dbReference>
<comment type="similarity">
    <text evidence="3">Belongs to the bacterial glucokinase family.</text>
</comment>
<dbReference type="EMBL" id="AP027266">
    <property type="protein sequence ID" value="BDW85224.1"/>
    <property type="molecule type" value="Genomic_DNA"/>
</dbReference>
<dbReference type="CDD" id="cd24008">
    <property type="entry name" value="ASKHA_NBD_GLK"/>
    <property type="match status" value="1"/>
</dbReference>
<gene>
    <name evidence="4" type="primary">glk</name>
    <name evidence="4" type="ORF">MACH21_14010</name>
</gene>
<dbReference type="AlphaFoldDB" id="A0AA48HGM4"/>
<dbReference type="KEGG" id="rmai:MACH21_14010"/>
<evidence type="ECO:0000313" key="5">
    <source>
        <dbReference type="Proteomes" id="UP001337723"/>
    </source>
</evidence>
<evidence type="ECO:0000256" key="3">
    <source>
        <dbReference type="RuleBase" id="RU004046"/>
    </source>
</evidence>
<dbReference type="GO" id="GO:0005536">
    <property type="term" value="F:D-glucose binding"/>
    <property type="evidence" value="ECO:0007669"/>
    <property type="project" value="InterPro"/>
</dbReference>
<evidence type="ECO:0000256" key="1">
    <source>
        <dbReference type="ARBA" id="ARBA00022679"/>
    </source>
</evidence>
<accession>A0AA48HGM4</accession>
<evidence type="ECO:0000313" key="4">
    <source>
        <dbReference type="EMBL" id="BDW85224.1"/>
    </source>
</evidence>
<reference evidence="4 5" key="1">
    <citation type="submission" date="2023-01" db="EMBL/GenBank/DDBJ databases">
        <title>Complete genome sequence of Roseicyclus marinus strain Dej080120_10.</title>
        <authorList>
            <person name="Ueki S."/>
            <person name="Maruyama F."/>
        </authorList>
    </citation>
    <scope>NUCLEOTIDE SEQUENCE [LARGE SCALE GENOMIC DNA]</scope>
    <source>
        <strain evidence="4 5">Dej080120_10</strain>
    </source>
</reference>
<keyword evidence="5" id="KW-1185">Reference proteome</keyword>
<dbReference type="PANTHER" id="PTHR47690:SF1">
    <property type="entry name" value="GLUCOKINASE"/>
    <property type="match status" value="1"/>
</dbReference>
<dbReference type="RefSeq" id="WP_338275859.1">
    <property type="nucleotide sequence ID" value="NZ_AP027266.1"/>
</dbReference>
<dbReference type="Gene3D" id="3.30.420.40">
    <property type="match status" value="1"/>
</dbReference>
<keyword evidence="1" id="KW-0808">Transferase</keyword>
<dbReference type="PANTHER" id="PTHR47690">
    <property type="entry name" value="GLUCOKINASE"/>
    <property type="match status" value="1"/>
</dbReference>
<dbReference type="GO" id="GO:0004340">
    <property type="term" value="F:glucokinase activity"/>
    <property type="evidence" value="ECO:0007669"/>
    <property type="project" value="InterPro"/>
</dbReference>
<dbReference type="Pfam" id="PF02685">
    <property type="entry name" value="Glucokinase"/>
    <property type="match status" value="1"/>
</dbReference>
<proteinExistence type="inferred from homology"/>
<sequence>MGDLTGETGLSLVADIGGTNTRVALAHGAAVDRATVTRYANADHADLSQVLARYLDEKGVTDTQITGVCVAAAGPVHDGVATLTNLDWRIDRASLGQSLSADKVAVLNDLQAQGHAIGNIDPADLVEIVPQPPVSELAAKLVVGLGTGFNACPVFDTAGGRFVPPSEAGHVSLPSCGGAMQALVEAMRKDHGFASVEEVLSGRGISYLHRVLHGQSCEPATIMDRLDKGEAQAVATGRAFVQVMGIVVGDLALNHLPFGGIYLVGGVTRAFAPWLGPFDMAGAMRAKGRFSGFMEQFGVFVVKDDYAALTGCASHLARL</sequence>
<dbReference type="InterPro" id="IPR003836">
    <property type="entry name" value="Glucokinase"/>
</dbReference>
<dbReference type="GO" id="GO:0005524">
    <property type="term" value="F:ATP binding"/>
    <property type="evidence" value="ECO:0007669"/>
    <property type="project" value="InterPro"/>
</dbReference>
<dbReference type="SUPFAM" id="SSF53067">
    <property type="entry name" value="Actin-like ATPase domain"/>
    <property type="match status" value="1"/>
</dbReference>
<protein>
    <submittedName>
        <fullName evidence="4">Glucokinase</fullName>
    </submittedName>
</protein>
<dbReference type="InterPro" id="IPR043129">
    <property type="entry name" value="ATPase_NBD"/>
</dbReference>
<dbReference type="InterPro" id="IPR050201">
    <property type="entry name" value="Bacterial_glucokinase"/>
</dbReference>
<dbReference type="GO" id="GO:0005829">
    <property type="term" value="C:cytosol"/>
    <property type="evidence" value="ECO:0007669"/>
    <property type="project" value="TreeGrafter"/>
</dbReference>
<keyword evidence="2" id="KW-0418">Kinase</keyword>
<dbReference type="GO" id="GO:0006096">
    <property type="term" value="P:glycolytic process"/>
    <property type="evidence" value="ECO:0007669"/>
    <property type="project" value="InterPro"/>
</dbReference>
<organism evidence="4 5">
    <name type="scientific">Roseicyclus marinus</name>
    <dbReference type="NCBI Taxonomy" id="2161673"/>
    <lineage>
        <taxon>Bacteria</taxon>
        <taxon>Pseudomonadati</taxon>
        <taxon>Pseudomonadota</taxon>
        <taxon>Alphaproteobacteria</taxon>
        <taxon>Rhodobacterales</taxon>
        <taxon>Roseobacteraceae</taxon>
        <taxon>Roseicyclus</taxon>
    </lineage>
</organism>
<dbReference type="Proteomes" id="UP001337723">
    <property type="component" value="Chromosome"/>
</dbReference>
<evidence type="ECO:0000256" key="2">
    <source>
        <dbReference type="ARBA" id="ARBA00022777"/>
    </source>
</evidence>